<dbReference type="RefSeq" id="WP_034222916.1">
    <property type="nucleotide sequence ID" value="NZ_AVCJ01000012.1"/>
</dbReference>
<organism evidence="2 3">
    <name type="scientific">Arenimonas donghaensis DSM 18148 = HO3-R19</name>
    <dbReference type="NCBI Taxonomy" id="1121014"/>
    <lineage>
        <taxon>Bacteria</taxon>
        <taxon>Pseudomonadati</taxon>
        <taxon>Pseudomonadota</taxon>
        <taxon>Gammaproteobacteria</taxon>
        <taxon>Lysobacterales</taxon>
        <taxon>Lysobacteraceae</taxon>
        <taxon>Arenimonas</taxon>
    </lineage>
</organism>
<keyword evidence="1" id="KW-0732">Signal</keyword>
<feature type="signal peptide" evidence="1">
    <location>
        <begin position="1"/>
        <end position="24"/>
    </location>
</feature>
<gene>
    <name evidence="2" type="ORF">N788_03695</name>
</gene>
<keyword evidence="3" id="KW-1185">Reference proteome</keyword>
<comment type="caution">
    <text evidence="2">The sequence shown here is derived from an EMBL/GenBank/DDBJ whole genome shotgun (WGS) entry which is preliminary data.</text>
</comment>
<sequence>MKARIALISLTTALAFGLALPVAAKSDNPARDAKRLELLQANAGESKQTVKFLRAIHGYEVIDAQHVLVWETPHKAWLLDLRESPACNGLDRELSIGIESLYDTINTRNGYVVGDHGLRCKIDELREVDVMAWKQAERDAGIRS</sequence>
<dbReference type="AlphaFoldDB" id="A0A087MIM0"/>
<dbReference type="EMBL" id="AVCJ01000012">
    <property type="protein sequence ID" value="KFL36723.1"/>
    <property type="molecule type" value="Genomic_DNA"/>
</dbReference>
<dbReference type="InterPro" id="IPR045500">
    <property type="entry name" value="DUF6491"/>
</dbReference>
<protein>
    <submittedName>
        <fullName evidence="2">Uncharacterized protein</fullName>
    </submittedName>
</protein>
<accession>A0A087MIM0</accession>
<dbReference type="PATRIC" id="fig|1121014.3.peg.1405"/>
<evidence type="ECO:0000313" key="3">
    <source>
        <dbReference type="Proteomes" id="UP000029085"/>
    </source>
</evidence>
<dbReference type="Pfam" id="PF20101">
    <property type="entry name" value="DUF6491"/>
    <property type="match status" value="1"/>
</dbReference>
<reference evidence="2 3" key="2">
    <citation type="journal article" date="2015" name="Stand. Genomic Sci.">
        <title>High quality draft genomic sequence of Arenimonas donghaensis DSM 18148(T).</title>
        <authorList>
            <person name="Chen F."/>
            <person name="Wang H."/>
            <person name="Cao Y."/>
            <person name="Li X."/>
            <person name="Wang G."/>
        </authorList>
    </citation>
    <scope>NUCLEOTIDE SEQUENCE [LARGE SCALE GENOMIC DNA]</scope>
    <source>
        <strain evidence="2 3">HO3-R19</strain>
    </source>
</reference>
<reference evidence="3" key="1">
    <citation type="submission" date="2013-08" db="EMBL/GenBank/DDBJ databases">
        <title>Genome sequencing of Arenimonas donghaensis.</title>
        <authorList>
            <person name="Chen F."/>
            <person name="Wang G."/>
        </authorList>
    </citation>
    <scope>NUCLEOTIDE SEQUENCE [LARGE SCALE GENOMIC DNA]</scope>
    <source>
        <strain evidence="3">HO3-R19</strain>
    </source>
</reference>
<dbReference type="OrthoDB" id="5966602at2"/>
<evidence type="ECO:0000313" key="2">
    <source>
        <dbReference type="EMBL" id="KFL36723.1"/>
    </source>
</evidence>
<name>A0A087MIM0_9GAMM</name>
<evidence type="ECO:0000256" key="1">
    <source>
        <dbReference type="SAM" id="SignalP"/>
    </source>
</evidence>
<dbReference type="Proteomes" id="UP000029085">
    <property type="component" value="Unassembled WGS sequence"/>
</dbReference>
<proteinExistence type="predicted"/>
<feature type="chain" id="PRO_5001826256" evidence="1">
    <location>
        <begin position="25"/>
        <end position="144"/>
    </location>
</feature>